<proteinExistence type="predicted"/>
<protein>
    <submittedName>
        <fullName evidence="1">Uncharacterized protein</fullName>
    </submittedName>
</protein>
<dbReference type="EMBL" id="CM044704">
    <property type="protein sequence ID" value="KAI5669267.1"/>
    <property type="molecule type" value="Genomic_DNA"/>
</dbReference>
<dbReference type="Proteomes" id="UP001060085">
    <property type="component" value="Linkage Group LG04"/>
</dbReference>
<evidence type="ECO:0000313" key="2">
    <source>
        <dbReference type="Proteomes" id="UP001060085"/>
    </source>
</evidence>
<sequence length="362" mass="42215">MPFWIQLGLQANGIYEFDLLEYLSSSELIFLSDQQLVQKFHSTTTKSRIAHSKIKTPKVSRYGGRNLTLQRDNQDHKIGNFLNLMSNCVDGPFKVVAKNSIISCRRNFGYVGLVKDAIDNVQSDISPPPLTSTPNEYDSVIIDEKQYHQFLRSLVQLYILVQTRVMVKEHEQLISSTSHDQGVKRKYNILFEDDLLNTLSDYQTSQKSREIDLILIYKNSIHIFIFFNLLHIFSILPPPLLSDNHHHRWNYVVLHRILKCSMSMIEILMIIHQIEKQKRRGFTIEKIDKIGPKGHIFTFLRVTSPEMNRRIRMWDYDASDIYGEMLSSSNTSQSLSVEQRETLRRLEQQAEEQGEKIAPQKE</sequence>
<evidence type="ECO:0000313" key="1">
    <source>
        <dbReference type="EMBL" id="KAI5669267.1"/>
    </source>
</evidence>
<comment type="caution">
    <text evidence="1">The sequence shown here is derived from an EMBL/GenBank/DDBJ whole genome shotgun (WGS) entry which is preliminary data.</text>
</comment>
<gene>
    <name evidence="1" type="ORF">M9H77_19120</name>
</gene>
<accession>A0ACC0B9H9</accession>
<reference evidence="2" key="1">
    <citation type="journal article" date="2023" name="Nat. Plants">
        <title>Single-cell RNA sequencing provides a high-resolution roadmap for understanding the multicellular compartmentation of specialized metabolism.</title>
        <authorList>
            <person name="Sun S."/>
            <person name="Shen X."/>
            <person name="Li Y."/>
            <person name="Li Y."/>
            <person name="Wang S."/>
            <person name="Li R."/>
            <person name="Zhang H."/>
            <person name="Shen G."/>
            <person name="Guo B."/>
            <person name="Wei J."/>
            <person name="Xu J."/>
            <person name="St-Pierre B."/>
            <person name="Chen S."/>
            <person name="Sun C."/>
        </authorList>
    </citation>
    <scope>NUCLEOTIDE SEQUENCE [LARGE SCALE GENOMIC DNA]</scope>
</reference>
<organism evidence="1 2">
    <name type="scientific">Catharanthus roseus</name>
    <name type="common">Madagascar periwinkle</name>
    <name type="synonym">Vinca rosea</name>
    <dbReference type="NCBI Taxonomy" id="4058"/>
    <lineage>
        <taxon>Eukaryota</taxon>
        <taxon>Viridiplantae</taxon>
        <taxon>Streptophyta</taxon>
        <taxon>Embryophyta</taxon>
        <taxon>Tracheophyta</taxon>
        <taxon>Spermatophyta</taxon>
        <taxon>Magnoliopsida</taxon>
        <taxon>eudicotyledons</taxon>
        <taxon>Gunneridae</taxon>
        <taxon>Pentapetalae</taxon>
        <taxon>asterids</taxon>
        <taxon>lamiids</taxon>
        <taxon>Gentianales</taxon>
        <taxon>Apocynaceae</taxon>
        <taxon>Rauvolfioideae</taxon>
        <taxon>Vinceae</taxon>
        <taxon>Catharanthinae</taxon>
        <taxon>Catharanthus</taxon>
    </lineage>
</organism>
<name>A0ACC0B9H9_CATRO</name>
<keyword evidence="2" id="KW-1185">Reference proteome</keyword>